<dbReference type="SMART" id="SM00849">
    <property type="entry name" value="Lactamase_B"/>
    <property type="match status" value="1"/>
</dbReference>
<sequence>MSELLELSARIIDTGDRDEPVNRVTQKLTEIVEDVAMVESFSHCVALRTDEGLVLFDASSSSSGTEVVAALREWSDDPVHTVVYTHGHLDHVGGGAAVRADAERRGEQAPRVIAHENAPKRFDRYAETDPYNVLINLRQFGWLVEKPATDGTGAGELRPSANPLERGWLPKDLVRPDVLVGDSHTLSVGGLDIELNHAKGETDDHLWAWIPGKRAICTGDLLIWNFPNAGNPQKVQRYPCEWAQALRAMLEKEPELVLPAHGLPIAGRERIRTVLTEVAEVLEYLVRETVTLMNQGASLNTILHTVTVPEATLAKPYLRPLYDEPEFVVRNIWRLYGGWYDGNPARLKPATDTAVATEVAALAGGGGELVRRAEELAATGDFRLACQLVEWAADADPDNREVHRARAALYTARGETETSLMAKGIFTYEARRSAASSAAS</sequence>
<dbReference type="SUPFAM" id="SSF56281">
    <property type="entry name" value="Metallo-hydrolase/oxidoreductase"/>
    <property type="match status" value="1"/>
</dbReference>
<dbReference type="PANTHER" id="PTHR43223">
    <property type="entry name" value="ALKYL/ARYL-SULFATASE"/>
    <property type="match status" value="1"/>
</dbReference>
<dbReference type="EMBL" id="JAENJH010000007">
    <property type="protein sequence ID" value="MBK1787544.1"/>
    <property type="molecule type" value="Genomic_DNA"/>
</dbReference>
<dbReference type="AlphaFoldDB" id="A0A934QYC6"/>
<dbReference type="PANTHER" id="PTHR43223:SF2">
    <property type="entry name" value="METALLO-BETA-LACTAMASE DOMAIN-CONTAINING PROTEIN"/>
    <property type="match status" value="1"/>
</dbReference>
<dbReference type="InterPro" id="IPR036866">
    <property type="entry name" value="RibonucZ/Hydroxyglut_hydro"/>
</dbReference>
<dbReference type="RefSeq" id="WP_200322281.1">
    <property type="nucleotide sequence ID" value="NZ_JAENJH010000007.1"/>
</dbReference>
<evidence type="ECO:0000313" key="3">
    <source>
        <dbReference type="Proteomes" id="UP000635245"/>
    </source>
</evidence>
<dbReference type="Gene3D" id="1.25.40.880">
    <property type="entry name" value="Alkyl sulfatase, dimerisation domain"/>
    <property type="match status" value="1"/>
</dbReference>
<dbReference type="Gene3D" id="3.60.15.30">
    <property type="entry name" value="Metallo-beta-lactamase domain"/>
    <property type="match status" value="1"/>
</dbReference>
<feature type="domain" description="Metallo-beta-lactamase" evidence="1">
    <location>
        <begin position="41"/>
        <end position="261"/>
    </location>
</feature>
<protein>
    <submittedName>
        <fullName evidence="2">MBL fold metallo-hydrolase</fullName>
    </submittedName>
</protein>
<evidence type="ECO:0000313" key="2">
    <source>
        <dbReference type="EMBL" id="MBK1787544.1"/>
    </source>
</evidence>
<dbReference type="Pfam" id="PF00753">
    <property type="entry name" value="Lactamase_B"/>
    <property type="match status" value="1"/>
</dbReference>
<dbReference type="GO" id="GO:0046983">
    <property type="term" value="F:protein dimerization activity"/>
    <property type="evidence" value="ECO:0007669"/>
    <property type="project" value="InterPro"/>
</dbReference>
<accession>A0A934QYC6</accession>
<keyword evidence="3" id="KW-1185">Reference proteome</keyword>
<comment type="caution">
    <text evidence="2">The sequence shown here is derived from an EMBL/GenBank/DDBJ whole genome shotgun (WGS) entry which is preliminary data.</text>
</comment>
<proteinExistence type="predicted"/>
<gene>
    <name evidence="2" type="ORF">JHE00_24735</name>
</gene>
<dbReference type="InterPro" id="IPR029228">
    <property type="entry name" value="Alkyl_sulf_dimr"/>
</dbReference>
<evidence type="ECO:0000259" key="1">
    <source>
        <dbReference type="SMART" id="SM00849"/>
    </source>
</evidence>
<reference evidence="2" key="1">
    <citation type="submission" date="2020-12" db="EMBL/GenBank/DDBJ databases">
        <title>Prauserella sp. ASG 168, a novel actinomycete isolated from cave rock.</title>
        <authorList>
            <person name="Suriyachadkun C."/>
        </authorList>
    </citation>
    <scope>NUCLEOTIDE SEQUENCE</scope>
    <source>
        <strain evidence="2">ASG 168</strain>
    </source>
</reference>
<name>A0A934QYC6_9PSEU</name>
<organism evidence="2 3">
    <name type="scientific">Prauserella cavernicola</name>
    <dbReference type="NCBI Taxonomy" id="2800127"/>
    <lineage>
        <taxon>Bacteria</taxon>
        <taxon>Bacillati</taxon>
        <taxon>Actinomycetota</taxon>
        <taxon>Actinomycetes</taxon>
        <taxon>Pseudonocardiales</taxon>
        <taxon>Pseudonocardiaceae</taxon>
        <taxon>Prauserella</taxon>
    </lineage>
</organism>
<dbReference type="InterPro" id="IPR038536">
    <property type="entry name" value="Alkyl/aryl-sulf_dimr_sf"/>
</dbReference>
<dbReference type="Pfam" id="PF14863">
    <property type="entry name" value="Alkyl_sulf_dimr"/>
    <property type="match status" value="1"/>
</dbReference>
<dbReference type="InterPro" id="IPR052195">
    <property type="entry name" value="Bact_Alkyl/Aryl-Sulfatase"/>
</dbReference>
<dbReference type="Proteomes" id="UP000635245">
    <property type="component" value="Unassembled WGS sequence"/>
</dbReference>
<dbReference type="InterPro" id="IPR001279">
    <property type="entry name" value="Metallo-B-lactamas"/>
</dbReference>